<evidence type="ECO:0000256" key="8">
    <source>
        <dbReference type="ARBA" id="ARBA00022777"/>
    </source>
</evidence>
<keyword evidence="4" id="KW-0808">Transferase</keyword>
<keyword evidence="2" id="KW-1003">Cell membrane</keyword>
<dbReference type="GO" id="GO:0004674">
    <property type="term" value="F:protein serine/threonine kinase activity"/>
    <property type="evidence" value="ECO:0007669"/>
    <property type="project" value="UniProtKB-KW"/>
</dbReference>
<name>A0AAV8DQ76_9POAL</name>
<keyword evidence="12" id="KW-1015">Disulfide bond</keyword>
<evidence type="ECO:0000313" key="16">
    <source>
        <dbReference type="Proteomes" id="UP001140206"/>
    </source>
</evidence>
<gene>
    <name evidence="15" type="ORF">LUZ62_078791</name>
</gene>
<organism evidence="15 16">
    <name type="scientific">Rhynchospora pubera</name>
    <dbReference type="NCBI Taxonomy" id="906938"/>
    <lineage>
        <taxon>Eukaryota</taxon>
        <taxon>Viridiplantae</taxon>
        <taxon>Streptophyta</taxon>
        <taxon>Embryophyta</taxon>
        <taxon>Tracheophyta</taxon>
        <taxon>Spermatophyta</taxon>
        <taxon>Magnoliopsida</taxon>
        <taxon>Liliopsida</taxon>
        <taxon>Poales</taxon>
        <taxon>Cyperaceae</taxon>
        <taxon>Cyperoideae</taxon>
        <taxon>Rhynchosporeae</taxon>
        <taxon>Rhynchospora</taxon>
    </lineage>
</organism>
<dbReference type="InterPro" id="IPR008271">
    <property type="entry name" value="Ser/Thr_kinase_AS"/>
</dbReference>
<keyword evidence="5" id="KW-0812">Transmembrane</keyword>
<dbReference type="Gene3D" id="1.10.510.10">
    <property type="entry name" value="Transferase(Phosphotransferase) domain 1"/>
    <property type="match status" value="1"/>
</dbReference>
<dbReference type="Gene3D" id="3.30.200.20">
    <property type="entry name" value="Phosphorylase Kinase, domain 1"/>
    <property type="match status" value="1"/>
</dbReference>
<dbReference type="Pfam" id="PF07714">
    <property type="entry name" value="PK_Tyr_Ser-Thr"/>
    <property type="match status" value="1"/>
</dbReference>
<evidence type="ECO:0000256" key="12">
    <source>
        <dbReference type="ARBA" id="ARBA00023157"/>
    </source>
</evidence>
<keyword evidence="11" id="KW-0472">Membrane</keyword>
<accession>A0AAV8DQ76</accession>
<evidence type="ECO:0000256" key="6">
    <source>
        <dbReference type="ARBA" id="ARBA00022729"/>
    </source>
</evidence>
<evidence type="ECO:0000256" key="3">
    <source>
        <dbReference type="ARBA" id="ARBA00022527"/>
    </source>
</evidence>
<dbReference type="InterPro" id="IPR001245">
    <property type="entry name" value="Ser-Thr/Tyr_kinase_cat_dom"/>
</dbReference>
<evidence type="ECO:0000256" key="7">
    <source>
        <dbReference type="ARBA" id="ARBA00022741"/>
    </source>
</evidence>
<dbReference type="PANTHER" id="PTHR45631:SF204">
    <property type="entry name" value="OS01G0810800 PROTEIN"/>
    <property type="match status" value="1"/>
</dbReference>
<evidence type="ECO:0000256" key="10">
    <source>
        <dbReference type="ARBA" id="ARBA00022989"/>
    </source>
</evidence>
<feature type="domain" description="Protein kinase" evidence="14">
    <location>
        <begin position="377"/>
        <end position="653"/>
    </location>
</feature>
<keyword evidence="8 15" id="KW-0418">Kinase</keyword>
<dbReference type="InterPro" id="IPR000719">
    <property type="entry name" value="Prot_kinase_dom"/>
</dbReference>
<keyword evidence="7 13" id="KW-0547">Nucleotide-binding</keyword>
<dbReference type="CDD" id="cd14066">
    <property type="entry name" value="STKc_IRAK"/>
    <property type="match status" value="1"/>
</dbReference>
<keyword evidence="6" id="KW-0732">Signal</keyword>
<dbReference type="InterPro" id="IPR024788">
    <property type="entry name" value="Malectin-like_Carb-bd_dom"/>
</dbReference>
<dbReference type="InterPro" id="IPR017441">
    <property type="entry name" value="Protein_kinase_ATP_BS"/>
</dbReference>
<dbReference type="PROSITE" id="PS50011">
    <property type="entry name" value="PROTEIN_KINASE_DOM"/>
    <property type="match status" value="1"/>
</dbReference>
<evidence type="ECO:0000256" key="9">
    <source>
        <dbReference type="ARBA" id="ARBA00022840"/>
    </source>
</evidence>
<keyword evidence="16" id="KW-1185">Reference proteome</keyword>
<dbReference type="InterPro" id="IPR011009">
    <property type="entry name" value="Kinase-like_dom_sf"/>
</dbReference>
<keyword evidence="10" id="KW-1133">Transmembrane helix</keyword>
<reference evidence="15" key="1">
    <citation type="submission" date="2022-08" db="EMBL/GenBank/DDBJ databases">
        <authorList>
            <person name="Marques A."/>
        </authorList>
    </citation>
    <scope>NUCLEOTIDE SEQUENCE</scope>
    <source>
        <strain evidence="15">RhyPub2mFocal</strain>
        <tissue evidence="15">Leaves</tissue>
    </source>
</reference>
<dbReference type="SMART" id="SM00220">
    <property type="entry name" value="S_TKc"/>
    <property type="match status" value="1"/>
</dbReference>
<evidence type="ECO:0000256" key="1">
    <source>
        <dbReference type="ARBA" id="ARBA00004162"/>
    </source>
</evidence>
<evidence type="ECO:0000256" key="5">
    <source>
        <dbReference type="ARBA" id="ARBA00022692"/>
    </source>
</evidence>
<keyword evidence="3" id="KW-0723">Serine/threonine-protein kinase</keyword>
<evidence type="ECO:0000259" key="14">
    <source>
        <dbReference type="PROSITE" id="PS50011"/>
    </source>
</evidence>
<feature type="binding site" evidence="13">
    <location>
        <position position="408"/>
    </location>
    <ligand>
        <name>ATP</name>
        <dbReference type="ChEBI" id="CHEBI:30616"/>
    </ligand>
</feature>
<proteinExistence type="predicted"/>
<evidence type="ECO:0000256" key="2">
    <source>
        <dbReference type="ARBA" id="ARBA00022475"/>
    </source>
</evidence>
<evidence type="ECO:0000256" key="11">
    <source>
        <dbReference type="ARBA" id="ARBA00023136"/>
    </source>
</evidence>
<sequence length="703" mass="78937">MSYTDKNTSLVFSPDDKYIDTGVNYNISSSYVSQIVQGTYLTLRSFPIGNRNCYTLKPAMQNRRYLIRATFFYGNYDGKYATNDKFLFDLHMGVNFWRTVNISDASQAVEYEAIIVALADFVSVCLVNKGSGTPFISSLEMRPLKSSLYPTVTASSFFDLSLRRDFGGSKITRYPDDPYDRIWYPRCNMWTLVKTKLNVTTDGFYEVPNVVLQTAILPINSTNSTVPEAANPTLNISLYWPIDPSVRNPSYYANLHFAELQQLPPNGLREFNIFANGYLFADKVRPSYLLNEPYSSQSPFQNPNGSDDSHVITLTSTKNATVPPLINAIEVFNLLPVKTAMTNLSDGHRLHPVPNDEPLVHLKIKKYTKMELESITQNFTIQIGKGGFGIVFAGTLPDENGTKVAVKKMSNDSDQGPKEFLTEVENLAMLHHRNLVSLVGYCEAHDCLALVYEFMSQGTLSDHLRGKRSQGKTLSWRQRLQISFQTAEGLNYLHQGCSVRYIHRDVKSSNVLLTDDLTAKVSDLGIARLLSNQKTETLATLCGSEGYMDPYFAMGFVTQKSDVYSFGVILLEIITGEHPGVRGPDGVILAERVRQTMAEQNSGIEKIIDARLQGDYSLDSVWCVYELARECTHDDPQPRPTMEAVVTELKNALKMEDRRHKNGQNNQSMISIQSTNMNSNPAKRTNQNFRTASDIIGHGPDLR</sequence>
<dbReference type="FunFam" id="1.10.510.10:FF:000468">
    <property type="entry name" value="PTI1-like tyrosine-protein kinase 3"/>
    <property type="match status" value="1"/>
</dbReference>
<dbReference type="PANTHER" id="PTHR45631">
    <property type="entry name" value="OS07G0107800 PROTEIN-RELATED"/>
    <property type="match status" value="1"/>
</dbReference>
<evidence type="ECO:0000313" key="15">
    <source>
        <dbReference type="EMBL" id="KAJ4768416.1"/>
    </source>
</evidence>
<dbReference type="EMBL" id="JAMFTS010000004">
    <property type="protein sequence ID" value="KAJ4768416.1"/>
    <property type="molecule type" value="Genomic_DNA"/>
</dbReference>
<dbReference type="GO" id="GO:0005524">
    <property type="term" value="F:ATP binding"/>
    <property type="evidence" value="ECO:0007669"/>
    <property type="project" value="UniProtKB-UniRule"/>
</dbReference>
<dbReference type="Proteomes" id="UP001140206">
    <property type="component" value="Chromosome 4"/>
</dbReference>
<protein>
    <submittedName>
        <fullName evidence="15">Leucine-rich repeat protein kinase family protein</fullName>
    </submittedName>
</protein>
<dbReference type="SUPFAM" id="SSF56112">
    <property type="entry name" value="Protein kinase-like (PK-like)"/>
    <property type="match status" value="1"/>
</dbReference>
<dbReference type="AlphaFoldDB" id="A0AAV8DQ76"/>
<dbReference type="PROSITE" id="PS00108">
    <property type="entry name" value="PROTEIN_KINASE_ST"/>
    <property type="match status" value="1"/>
</dbReference>
<dbReference type="Pfam" id="PF12819">
    <property type="entry name" value="Malectin_like"/>
    <property type="match status" value="1"/>
</dbReference>
<keyword evidence="9 13" id="KW-0067">ATP-binding</keyword>
<comment type="subcellular location">
    <subcellularLocation>
        <location evidence="1">Cell membrane</location>
        <topology evidence="1">Single-pass membrane protein</topology>
    </subcellularLocation>
</comment>
<evidence type="ECO:0000256" key="4">
    <source>
        <dbReference type="ARBA" id="ARBA00022679"/>
    </source>
</evidence>
<dbReference type="GO" id="GO:0005886">
    <property type="term" value="C:plasma membrane"/>
    <property type="evidence" value="ECO:0007669"/>
    <property type="project" value="UniProtKB-SubCell"/>
</dbReference>
<dbReference type="PROSITE" id="PS00107">
    <property type="entry name" value="PROTEIN_KINASE_ATP"/>
    <property type="match status" value="1"/>
</dbReference>
<evidence type="ECO:0000256" key="13">
    <source>
        <dbReference type="PROSITE-ProRule" id="PRU10141"/>
    </source>
</evidence>
<comment type="caution">
    <text evidence="15">The sequence shown here is derived from an EMBL/GenBank/DDBJ whole genome shotgun (WGS) entry which is preliminary data.</text>
</comment>